<dbReference type="GO" id="GO:0005634">
    <property type="term" value="C:nucleus"/>
    <property type="evidence" value="ECO:0007669"/>
    <property type="project" value="UniProtKB-SubCell"/>
</dbReference>
<dbReference type="InterPro" id="IPR027806">
    <property type="entry name" value="HARBI1_dom"/>
</dbReference>
<organism evidence="8 9">
    <name type="scientific">Phlebotomus papatasi</name>
    <name type="common">Sandfly</name>
    <dbReference type="NCBI Taxonomy" id="29031"/>
    <lineage>
        <taxon>Eukaryota</taxon>
        <taxon>Metazoa</taxon>
        <taxon>Ecdysozoa</taxon>
        <taxon>Arthropoda</taxon>
        <taxon>Hexapoda</taxon>
        <taxon>Insecta</taxon>
        <taxon>Pterygota</taxon>
        <taxon>Neoptera</taxon>
        <taxon>Endopterygota</taxon>
        <taxon>Diptera</taxon>
        <taxon>Nematocera</taxon>
        <taxon>Psychodoidea</taxon>
        <taxon>Psychodidae</taxon>
        <taxon>Phlebotomus</taxon>
        <taxon>Phlebotomus</taxon>
    </lineage>
</organism>
<evidence type="ECO:0000256" key="4">
    <source>
        <dbReference type="ARBA" id="ARBA00022722"/>
    </source>
</evidence>
<evidence type="ECO:0000256" key="5">
    <source>
        <dbReference type="ARBA" id="ARBA00022723"/>
    </source>
</evidence>
<evidence type="ECO:0000256" key="1">
    <source>
        <dbReference type="ARBA" id="ARBA00001968"/>
    </source>
</evidence>
<dbReference type="AlphaFoldDB" id="A0A1B0D4C0"/>
<dbReference type="InterPro" id="IPR045249">
    <property type="entry name" value="HARBI1-like"/>
</dbReference>
<evidence type="ECO:0000256" key="6">
    <source>
        <dbReference type="ARBA" id="ARBA00022801"/>
    </source>
</evidence>
<keyword evidence="6" id="KW-0378">Hydrolase</keyword>
<dbReference type="EnsemblMetazoa" id="PPAI002258-RA">
    <property type="protein sequence ID" value="PPAI002258-PA"/>
    <property type="gene ID" value="PPAI002258"/>
</dbReference>
<evidence type="ECO:0000313" key="8">
    <source>
        <dbReference type="EnsemblMetazoa" id="PPAI002258-PA"/>
    </source>
</evidence>
<dbReference type="Pfam" id="PF13359">
    <property type="entry name" value="DDE_Tnp_4"/>
    <property type="match status" value="1"/>
</dbReference>
<keyword evidence="5" id="KW-0479">Metal-binding</keyword>
<dbReference type="GO" id="GO:0046872">
    <property type="term" value="F:metal ion binding"/>
    <property type="evidence" value="ECO:0007669"/>
    <property type="project" value="UniProtKB-KW"/>
</dbReference>
<dbReference type="VEuPathDB" id="VectorBase:PPAI002258"/>
<dbReference type="VEuPathDB" id="VectorBase:PPAPM1_006358"/>
<comment type="cofactor">
    <cofactor evidence="1">
        <name>a divalent metal cation</name>
        <dbReference type="ChEBI" id="CHEBI:60240"/>
    </cofactor>
</comment>
<dbReference type="EMBL" id="AJVK01024278">
    <property type="status" value="NOT_ANNOTATED_CDS"/>
    <property type="molecule type" value="Genomic_DNA"/>
</dbReference>
<protein>
    <submittedName>
        <fullName evidence="8">Uncharacterized protein</fullName>
    </submittedName>
</protein>
<keyword evidence="9" id="KW-1185">Reference proteome</keyword>
<name>A0A1B0D4C0_PHLPP</name>
<dbReference type="PANTHER" id="PTHR22930:SF269">
    <property type="entry name" value="NUCLEASE HARBI1-LIKE PROTEIN"/>
    <property type="match status" value="1"/>
</dbReference>
<evidence type="ECO:0000256" key="7">
    <source>
        <dbReference type="ARBA" id="ARBA00023242"/>
    </source>
</evidence>
<proteinExistence type="inferred from homology"/>
<dbReference type="Proteomes" id="UP000092462">
    <property type="component" value="Unassembled WGS sequence"/>
</dbReference>
<keyword evidence="7" id="KW-0539">Nucleus</keyword>
<evidence type="ECO:0000256" key="2">
    <source>
        <dbReference type="ARBA" id="ARBA00004123"/>
    </source>
</evidence>
<evidence type="ECO:0000313" key="9">
    <source>
        <dbReference type="Proteomes" id="UP000092462"/>
    </source>
</evidence>
<accession>A0A1B0D4C0</accession>
<comment type="similarity">
    <text evidence="3">Belongs to the HARBI1 family.</text>
</comment>
<dbReference type="PANTHER" id="PTHR22930">
    <property type="match status" value="1"/>
</dbReference>
<reference evidence="8" key="1">
    <citation type="submission" date="2022-08" db="UniProtKB">
        <authorList>
            <consortium name="EnsemblMetazoa"/>
        </authorList>
    </citation>
    <scope>IDENTIFICATION</scope>
    <source>
        <strain evidence="8">Israel</strain>
    </source>
</reference>
<comment type="subcellular location">
    <subcellularLocation>
        <location evidence="2">Nucleus</location>
    </subcellularLocation>
</comment>
<keyword evidence="4" id="KW-0540">Nuclease</keyword>
<dbReference type="GO" id="GO:0016787">
    <property type="term" value="F:hydrolase activity"/>
    <property type="evidence" value="ECO:0007669"/>
    <property type="project" value="UniProtKB-KW"/>
</dbReference>
<dbReference type="GO" id="GO:0004518">
    <property type="term" value="F:nuclease activity"/>
    <property type="evidence" value="ECO:0007669"/>
    <property type="project" value="UniProtKB-KW"/>
</dbReference>
<sequence length="398" mass="45581">MMNINQVQDFSSRVELHRRICRDKDRNGIKPETNKEFCEFLVNIGHELLILFYMQYADSYPVGDDYEQYRKDEDSVKDQIADKFKNYTRMSIHQFGYVHNKIQAKIEKCDNFRPIIPSNVRLLIALRHIATGDSYETLAIEYLIGVSTVPYIIYEVYTAIWDSLKDLYLPWPDNLLYVAKGFEDKYDFPHCCGAVDGKHVRIQKPANSAGLYYNYKGYFSIVLLAVCDSNCNFTYTNIGGYGSQSDCSVFQYSALGRAILNNEVSWPAPQALPQSDIQMNFFLIGDEAFPISENMLRPYSGSGLSEDKDYFNKKLSGARSCIERSFGLLVNRFRIFRTEIIAKPENVIGLVKACVTLHNFLNKTSSDEPQWGNGIDETDSVQSLFSDEPWFEGLQSDG</sequence>
<evidence type="ECO:0000256" key="3">
    <source>
        <dbReference type="ARBA" id="ARBA00006958"/>
    </source>
</evidence>